<evidence type="ECO:0000256" key="7">
    <source>
        <dbReference type="SAM" id="Phobius"/>
    </source>
</evidence>
<dbReference type="CDD" id="cd12912">
    <property type="entry name" value="PDC2_MCP_like"/>
    <property type="match status" value="1"/>
</dbReference>
<evidence type="ECO:0000256" key="4">
    <source>
        <dbReference type="ARBA" id="ARBA00022801"/>
    </source>
</evidence>
<organism evidence="9 10">
    <name type="scientific">Fibrobacter succinogenes</name>
    <name type="common">Bacteroides succinogenes</name>
    <dbReference type="NCBI Taxonomy" id="833"/>
    <lineage>
        <taxon>Bacteria</taxon>
        <taxon>Pseudomonadati</taxon>
        <taxon>Fibrobacterota</taxon>
        <taxon>Fibrobacteria</taxon>
        <taxon>Fibrobacterales</taxon>
        <taxon>Fibrobacteraceae</taxon>
        <taxon>Fibrobacter</taxon>
    </lineage>
</organism>
<evidence type="ECO:0000256" key="6">
    <source>
        <dbReference type="ARBA" id="ARBA00023136"/>
    </source>
</evidence>
<dbReference type="PANTHER" id="PTHR43156:SF2">
    <property type="entry name" value="STAGE II SPORULATION PROTEIN E"/>
    <property type="match status" value="1"/>
</dbReference>
<evidence type="ECO:0000313" key="10">
    <source>
        <dbReference type="Proteomes" id="UP000255423"/>
    </source>
</evidence>
<keyword evidence="2" id="KW-1003">Cell membrane</keyword>
<dbReference type="Gene3D" id="3.60.40.10">
    <property type="entry name" value="PPM-type phosphatase domain"/>
    <property type="match status" value="1"/>
</dbReference>
<dbReference type="SMART" id="SM00304">
    <property type="entry name" value="HAMP"/>
    <property type="match status" value="1"/>
</dbReference>
<dbReference type="SUPFAM" id="SSF158472">
    <property type="entry name" value="HAMP domain-like"/>
    <property type="match status" value="1"/>
</dbReference>
<feature type="domain" description="HAMP" evidence="8">
    <location>
        <begin position="334"/>
        <end position="387"/>
    </location>
</feature>
<evidence type="ECO:0000256" key="3">
    <source>
        <dbReference type="ARBA" id="ARBA00022692"/>
    </source>
</evidence>
<evidence type="ECO:0000256" key="5">
    <source>
        <dbReference type="ARBA" id="ARBA00022989"/>
    </source>
</evidence>
<dbReference type="GO" id="GO:0005886">
    <property type="term" value="C:plasma membrane"/>
    <property type="evidence" value="ECO:0007669"/>
    <property type="project" value="UniProtKB-SubCell"/>
</dbReference>
<dbReference type="SMART" id="SM00331">
    <property type="entry name" value="PP2C_SIG"/>
    <property type="match status" value="1"/>
</dbReference>
<dbReference type="InterPro" id="IPR036457">
    <property type="entry name" value="PPM-type-like_dom_sf"/>
</dbReference>
<dbReference type="InterPro" id="IPR003660">
    <property type="entry name" value="HAMP_dom"/>
</dbReference>
<dbReference type="AlphaFoldDB" id="A0A380S8A2"/>
<dbReference type="InterPro" id="IPR052016">
    <property type="entry name" value="Bact_Sigma-Reg"/>
</dbReference>
<dbReference type="Proteomes" id="UP000255423">
    <property type="component" value="Unassembled WGS sequence"/>
</dbReference>
<sequence length="644" mass="71979">MGFNMHGLAFKQSMMTLVGFSIVFATLFGVLSFKVQSELSTLLTEKGEEISLANVAIIEKLFEKGKKLGDEYAEVLGKEMLSGKDLDDFLTQAVFDARQTLPQVLAVVVAYEPGMAPKAKWHQEVMRLAQYSGNEIKLLKGKDYLEKTWYKSTKNLQKGLWQEPFVGDFIREPIAIYTAPIYQKDAYGNTVFAGVVCVDMSIAFLKETVASIPVSNSGYVVVLSANNTIIAHPKNEIVFKESLSDLSGGMGAQTVTEFEKTVQSMRKGLFMGTTADGKDAVIYFKAMESNGWTFMIVWPASEFMESQRSLEKMFAWMCFAGYVVMLLLIFVISTRVSRPLKELAVAANKMGQGDFDVEIPHLSGRDEIAQFAWAFLNMRTSLKEHMEKQKDLDRIESELDFAKDIQIGFLSMDEKEEGSEDPYHELTPFLLPAKEVGGDFYDFFKLDDGRLCVVVGDVSGKGVPAALFMMVSRIVLRTMAQNLKSVVETFERANYELAKRNRANMFVTVWMGFVDLKTGHVEFASAGHNPPVIRHKDGSAEFAKSKAGVVMAAMENSHYKMQTLELAPGDTLFLYTDGVTEATNEHNELFGNDRLLDALTHGGGKGTKEMCRFVKRQIDAFTRKASQFDDITMLAMEYKGGNDR</sequence>
<name>A0A380S8A2_FIBSU</name>
<reference evidence="9 10" key="1">
    <citation type="submission" date="2017-08" db="EMBL/GenBank/DDBJ databases">
        <authorList>
            <person name="de Groot N.N."/>
        </authorList>
    </citation>
    <scope>NUCLEOTIDE SEQUENCE [LARGE SCALE GENOMIC DNA]</scope>
    <source>
        <strain evidence="9 10">HM2</strain>
    </source>
</reference>
<dbReference type="Pfam" id="PF02743">
    <property type="entry name" value="dCache_1"/>
    <property type="match status" value="1"/>
</dbReference>
<evidence type="ECO:0000313" key="9">
    <source>
        <dbReference type="EMBL" id="SUQ25030.1"/>
    </source>
</evidence>
<feature type="transmembrane region" description="Helical" evidence="7">
    <location>
        <begin position="313"/>
        <end position="332"/>
    </location>
</feature>
<keyword evidence="4" id="KW-0378">Hydrolase</keyword>
<dbReference type="PROSITE" id="PS50885">
    <property type="entry name" value="HAMP"/>
    <property type="match status" value="1"/>
</dbReference>
<keyword evidence="6 7" id="KW-0472">Membrane</keyword>
<proteinExistence type="predicted"/>
<dbReference type="Gene3D" id="3.30.450.20">
    <property type="entry name" value="PAS domain"/>
    <property type="match status" value="2"/>
</dbReference>
<accession>A0A380S8A2</accession>
<dbReference type="InterPro" id="IPR033479">
    <property type="entry name" value="dCache_1"/>
</dbReference>
<dbReference type="Gene3D" id="6.10.340.10">
    <property type="match status" value="1"/>
</dbReference>
<protein>
    <submittedName>
        <fullName evidence="9">Sigma-B regulation protein RsbU (Phosphoserine phosphatase)</fullName>
    </submittedName>
</protein>
<dbReference type="CDD" id="cd06225">
    <property type="entry name" value="HAMP"/>
    <property type="match status" value="1"/>
</dbReference>
<dbReference type="RefSeq" id="WP_109573354.1">
    <property type="nucleotide sequence ID" value="NZ_UHJL01000003.1"/>
</dbReference>
<dbReference type="PANTHER" id="PTHR43156">
    <property type="entry name" value="STAGE II SPORULATION PROTEIN E-RELATED"/>
    <property type="match status" value="1"/>
</dbReference>
<evidence type="ECO:0000259" key="8">
    <source>
        <dbReference type="PROSITE" id="PS50885"/>
    </source>
</evidence>
<evidence type="ECO:0000256" key="1">
    <source>
        <dbReference type="ARBA" id="ARBA00004651"/>
    </source>
</evidence>
<comment type="subcellular location">
    <subcellularLocation>
        <location evidence="1">Cell membrane</location>
        <topology evidence="1">Multi-pass membrane protein</topology>
    </subcellularLocation>
</comment>
<dbReference type="Pfam" id="PF00672">
    <property type="entry name" value="HAMP"/>
    <property type="match status" value="1"/>
</dbReference>
<dbReference type="SUPFAM" id="SSF81606">
    <property type="entry name" value="PP2C-like"/>
    <property type="match status" value="1"/>
</dbReference>
<dbReference type="EMBL" id="UHJL01000003">
    <property type="protein sequence ID" value="SUQ25030.1"/>
    <property type="molecule type" value="Genomic_DNA"/>
</dbReference>
<dbReference type="Pfam" id="PF07228">
    <property type="entry name" value="SpoIIE"/>
    <property type="match status" value="1"/>
</dbReference>
<dbReference type="InterPro" id="IPR001932">
    <property type="entry name" value="PPM-type_phosphatase-like_dom"/>
</dbReference>
<dbReference type="GO" id="GO:0016791">
    <property type="term" value="F:phosphatase activity"/>
    <property type="evidence" value="ECO:0007669"/>
    <property type="project" value="TreeGrafter"/>
</dbReference>
<dbReference type="GO" id="GO:0007165">
    <property type="term" value="P:signal transduction"/>
    <property type="evidence" value="ECO:0007669"/>
    <property type="project" value="InterPro"/>
</dbReference>
<evidence type="ECO:0000256" key="2">
    <source>
        <dbReference type="ARBA" id="ARBA00022475"/>
    </source>
</evidence>
<keyword evidence="3 7" id="KW-0812">Transmembrane</keyword>
<gene>
    <name evidence="9" type="ORF">SAMN05661053_2445</name>
</gene>
<keyword evidence="5 7" id="KW-1133">Transmembrane helix</keyword>